<name>A0ABW6CT24_9CAUL</name>
<reference evidence="1 2" key="1">
    <citation type="submission" date="2022-09" db="EMBL/GenBank/DDBJ databases">
        <title>New species of Phenylobacterium.</title>
        <authorList>
            <person name="Mieszkin S."/>
        </authorList>
    </citation>
    <scope>NUCLEOTIDE SEQUENCE [LARGE SCALE GENOMIC DNA]</scope>
    <source>
        <strain evidence="1 2">HK31-G</strain>
    </source>
</reference>
<dbReference type="Proteomes" id="UP001598130">
    <property type="component" value="Unassembled WGS sequence"/>
</dbReference>
<evidence type="ECO:0000313" key="2">
    <source>
        <dbReference type="Proteomes" id="UP001598130"/>
    </source>
</evidence>
<proteinExistence type="predicted"/>
<protein>
    <recommendedName>
        <fullName evidence="3">HTH marR-type domain-containing protein</fullName>
    </recommendedName>
</protein>
<evidence type="ECO:0008006" key="3">
    <source>
        <dbReference type="Google" id="ProtNLM"/>
    </source>
</evidence>
<keyword evidence="2" id="KW-1185">Reference proteome</keyword>
<dbReference type="EMBL" id="JAOTJD010000006">
    <property type="protein sequence ID" value="MFD3263352.1"/>
    <property type="molecule type" value="Genomic_DNA"/>
</dbReference>
<sequence length="166" mass="17633">MTTALGSTPATKVGRCRVPLRDTVILRVHPRDGRYPDYFEIGAREARRLAWALLADLSPDEIEGDVEAAMETVEHVFGAMCCTCNAPKLRPPAGLAGVILERMLHGPITAAEAAGLIFRSTSIASSLIVSLVAKGLAERVSGGLFSEPTVYATTKLGRATATVRAE</sequence>
<organism evidence="1 2">
    <name type="scientific">Phenylobacterium ferrooxidans</name>
    <dbReference type="NCBI Taxonomy" id="2982689"/>
    <lineage>
        <taxon>Bacteria</taxon>
        <taxon>Pseudomonadati</taxon>
        <taxon>Pseudomonadota</taxon>
        <taxon>Alphaproteobacteria</taxon>
        <taxon>Caulobacterales</taxon>
        <taxon>Caulobacteraceae</taxon>
        <taxon>Phenylobacterium</taxon>
    </lineage>
</organism>
<evidence type="ECO:0000313" key="1">
    <source>
        <dbReference type="EMBL" id="MFD3263352.1"/>
    </source>
</evidence>
<comment type="caution">
    <text evidence="1">The sequence shown here is derived from an EMBL/GenBank/DDBJ whole genome shotgun (WGS) entry which is preliminary data.</text>
</comment>
<dbReference type="RefSeq" id="WP_377368193.1">
    <property type="nucleotide sequence ID" value="NZ_JAOTJD010000006.1"/>
</dbReference>
<accession>A0ABW6CT24</accession>
<gene>
    <name evidence="1" type="ORF">OCL97_05135</name>
</gene>